<feature type="region of interest" description="Disordered" evidence="1">
    <location>
        <begin position="494"/>
        <end position="514"/>
    </location>
</feature>
<evidence type="ECO:0000313" key="2">
    <source>
        <dbReference type="Proteomes" id="UP000050795"/>
    </source>
</evidence>
<feature type="region of interest" description="Disordered" evidence="1">
    <location>
        <begin position="290"/>
        <end position="314"/>
    </location>
</feature>
<reference evidence="2" key="1">
    <citation type="submission" date="2022-06" db="EMBL/GenBank/DDBJ databases">
        <authorList>
            <person name="Berger JAMES D."/>
            <person name="Berger JAMES D."/>
        </authorList>
    </citation>
    <scope>NUCLEOTIDE SEQUENCE [LARGE SCALE GENOMIC DNA]</scope>
</reference>
<feature type="compositionally biased region" description="Low complexity" evidence="1">
    <location>
        <begin position="299"/>
        <end position="311"/>
    </location>
</feature>
<reference evidence="3" key="2">
    <citation type="submission" date="2023-11" db="UniProtKB">
        <authorList>
            <consortium name="WormBaseParasite"/>
        </authorList>
    </citation>
    <scope>IDENTIFICATION</scope>
</reference>
<keyword evidence="2" id="KW-1185">Reference proteome</keyword>
<feature type="region of interest" description="Disordered" evidence="1">
    <location>
        <begin position="405"/>
        <end position="424"/>
    </location>
</feature>
<sequence length="537" mass="63096">MFELSNMLRDDGIRNQTDYEKQARQILKNACNKLGIRHGDESDRKSGEYRKLYFVQLDENVTPKADCNPAMKNNKDYHKKLINPCVDLSSGDQKPIHYDETLSWPVSMNTTNLVREKQLNLLKLKSTNSHRELSVSSVCIHKHNKKTQTFQSEYQKFTDKTVLKWLHDKERQMKENKKKQKREERIRKQVENETKLQRKKQAELAKKAYNKWLVKKTKETFSQKEKKDTFRRILRVRSDGRYETGNQENKSRNKSPVKCNIEYSTKQESTPMNLLSKISEESVVKLTSTNYSSDDRQQEQQQQQQQWQQQQGSKTLKLRIKLHKNDKPTYVRSQYRLKNSRKPIYRIPFNSWLVNYQTSVDENDGIQHFDDNTPKVYAKSNEYAGLFNFNNSCSMTKALNGTHKKEDLNKTDNEYSDKNSSPQITTGRQTYAQWLQHKQSESSYRLKAQLQAKENVALMEIINPQLLETWKGLLKSHLNTPEFQRHLLGKCHTKSKSNNRVKETSSTVSKPDHSKHLINISNNLKCAKQSREINSIP</sequence>
<accession>A0AA85KF87</accession>
<evidence type="ECO:0000256" key="1">
    <source>
        <dbReference type="SAM" id="MobiDB-lite"/>
    </source>
</evidence>
<evidence type="ECO:0000313" key="3">
    <source>
        <dbReference type="WBParaSite" id="TREG1_86100.1"/>
    </source>
</evidence>
<dbReference type="WBParaSite" id="TREG1_86100.1">
    <property type="protein sequence ID" value="TREG1_86100.1"/>
    <property type="gene ID" value="TREG1_86100"/>
</dbReference>
<dbReference type="AlphaFoldDB" id="A0AA85KF87"/>
<dbReference type="Proteomes" id="UP000050795">
    <property type="component" value="Unassembled WGS sequence"/>
</dbReference>
<feature type="compositionally biased region" description="Basic and acidic residues" evidence="1">
    <location>
        <begin position="405"/>
        <end position="417"/>
    </location>
</feature>
<organism evidence="2 3">
    <name type="scientific">Trichobilharzia regenti</name>
    <name type="common">Nasal bird schistosome</name>
    <dbReference type="NCBI Taxonomy" id="157069"/>
    <lineage>
        <taxon>Eukaryota</taxon>
        <taxon>Metazoa</taxon>
        <taxon>Spiralia</taxon>
        <taxon>Lophotrochozoa</taxon>
        <taxon>Platyhelminthes</taxon>
        <taxon>Trematoda</taxon>
        <taxon>Digenea</taxon>
        <taxon>Strigeidida</taxon>
        <taxon>Schistosomatoidea</taxon>
        <taxon>Schistosomatidae</taxon>
        <taxon>Trichobilharzia</taxon>
    </lineage>
</organism>
<name>A0AA85KF87_TRIRE</name>
<protein>
    <submittedName>
        <fullName evidence="3">Uncharacterized protein</fullName>
    </submittedName>
</protein>
<feature type="region of interest" description="Disordered" evidence="1">
    <location>
        <begin position="169"/>
        <end position="200"/>
    </location>
</feature>
<proteinExistence type="predicted"/>